<keyword evidence="2" id="KW-0472">Membrane</keyword>
<dbReference type="InterPro" id="IPR006135">
    <property type="entry name" value="T3SS_substrate_exporter"/>
</dbReference>
<reference evidence="3" key="1">
    <citation type="submission" date="2021-01" db="EMBL/GenBank/DDBJ databases">
        <title>Whole genome shotgun sequence of Planosporangium mesophilum NBRC 109066.</title>
        <authorList>
            <person name="Komaki H."/>
            <person name="Tamura T."/>
        </authorList>
    </citation>
    <scope>NUCLEOTIDE SEQUENCE</scope>
    <source>
        <strain evidence="3">NBRC 109066</strain>
    </source>
</reference>
<keyword evidence="4" id="KW-1185">Reference proteome</keyword>
<dbReference type="PANTHER" id="PTHR30531">
    <property type="entry name" value="FLAGELLAR BIOSYNTHETIC PROTEIN FLHB"/>
    <property type="match status" value="1"/>
</dbReference>
<sequence>MSGEKTEKPTEKRKREARKEGQIPRTPDLGSWGGLLIASMLLPMLVRNTMKTAEKLFFLSAAVISDPDPGKAMKVMVTGLKDGAMTVAPLALGMLAVGIAATAAQGGLRPATKLLKPNFKRLNPFSGLKKTFGPQAGWEAVKATVKTAILGIVLYLQLRVMLPGLVTAGSMPLPALLDLITDTVLTLVRTAAVAGLVMAAADYAMARRRIGKQIKMSKHEVKQEHKQQEGDPLLKGAIRSRQMAMSRQRMMSDLVKADVVLVNPTHVAVALRYDPSRGAPRVVAKGAGAVAARIRQVATDKRIPMVQDVPLARALYKACDLGAEVPPELYNAVARVLAFVMTLKARGSAAGVHRSPELTSARS</sequence>
<dbReference type="RefSeq" id="WP_168117985.1">
    <property type="nucleotide sequence ID" value="NZ_BOON01000067.1"/>
</dbReference>
<name>A0A8J3X350_9ACTN</name>
<dbReference type="Proteomes" id="UP000599074">
    <property type="component" value="Unassembled WGS sequence"/>
</dbReference>
<evidence type="ECO:0000256" key="2">
    <source>
        <dbReference type="SAM" id="Phobius"/>
    </source>
</evidence>
<feature type="region of interest" description="Disordered" evidence="1">
    <location>
        <begin position="1"/>
        <end position="26"/>
    </location>
</feature>
<evidence type="ECO:0000256" key="1">
    <source>
        <dbReference type="SAM" id="MobiDB-lite"/>
    </source>
</evidence>
<dbReference type="Gene3D" id="3.40.1690.10">
    <property type="entry name" value="secretion proteins EscU"/>
    <property type="match status" value="1"/>
</dbReference>
<gene>
    <name evidence="3" type="ORF">Pme01_57470</name>
</gene>
<dbReference type="PANTHER" id="PTHR30531:SF12">
    <property type="entry name" value="FLAGELLAR BIOSYNTHETIC PROTEIN FLHB"/>
    <property type="match status" value="1"/>
</dbReference>
<evidence type="ECO:0000313" key="4">
    <source>
        <dbReference type="Proteomes" id="UP000599074"/>
    </source>
</evidence>
<keyword evidence="3" id="KW-0282">Flagellum</keyword>
<dbReference type="GO" id="GO:0005886">
    <property type="term" value="C:plasma membrane"/>
    <property type="evidence" value="ECO:0007669"/>
    <property type="project" value="TreeGrafter"/>
</dbReference>
<dbReference type="InterPro" id="IPR029025">
    <property type="entry name" value="T3SS_substrate_exporter_C"/>
</dbReference>
<feature type="transmembrane region" description="Helical" evidence="2">
    <location>
        <begin position="186"/>
        <end position="206"/>
    </location>
</feature>
<feature type="transmembrane region" description="Helical" evidence="2">
    <location>
        <begin position="148"/>
        <end position="166"/>
    </location>
</feature>
<keyword evidence="2" id="KW-0812">Transmembrane</keyword>
<comment type="caution">
    <text evidence="3">The sequence shown here is derived from an EMBL/GenBank/DDBJ whole genome shotgun (WGS) entry which is preliminary data.</text>
</comment>
<keyword evidence="2" id="KW-1133">Transmembrane helix</keyword>
<keyword evidence="3" id="KW-0966">Cell projection</keyword>
<protein>
    <submittedName>
        <fullName evidence="3">Flagellar biosynthesis protein FlhB</fullName>
    </submittedName>
</protein>
<organism evidence="3 4">
    <name type="scientific">Planosporangium mesophilum</name>
    <dbReference type="NCBI Taxonomy" id="689768"/>
    <lineage>
        <taxon>Bacteria</taxon>
        <taxon>Bacillati</taxon>
        <taxon>Actinomycetota</taxon>
        <taxon>Actinomycetes</taxon>
        <taxon>Micromonosporales</taxon>
        <taxon>Micromonosporaceae</taxon>
        <taxon>Planosporangium</taxon>
    </lineage>
</organism>
<keyword evidence="3" id="KW-0969">Cilium</keyword>
<dbReference type="AlphaFoldDB" id="A0A8J3X350"/>
<dbReference type="SUPFAM" id="SSF160544">
    <property type="entry name" value="EscU C-terminal domain-like"/>
    <property type="match status" value="1"/>
</dbReference>
<dbReference type="Pfam" id="PF01312">
    <property type="entry name" value="Bac_export_2"/>
    <property type="match status" value="1"/>
</dbReference>
<dbReference type="GO" id="GO:0009306">
    <property type="term" value="P:protein secretion"/>
    <property type="evidence" value="ECO:0007669"/>
    <property type="project" value="InterPro"/>
</dbReference>
<feature type="transmembrane region" description="Helical" evidence="2">
    <location>
        <begin position="29"/>
        <end position="46"/>
    </location>
</feature>
<proteinExistence type="predicted"/>
<dbReference type="PRINTS" id="PR00950">
    <property type="entry name" value="TYPE3IMSPROT"/>
</dbReference>
<feature type="compositionally biased region" description="Basic and acidic residues" evidence="1">
    <location>
        <begin position="1"/>
        <end position="22"/>
    </location>
</feature>
<dbReference type="EMBL" id="BOON01000067">
    <property type="protein sequence ID" value="GII26150.1"/>
    <property type="molecule type" value="Genomic_DNA"/>
</dbReference>
<accession>A0A8J3X350</accession>
<evidence type="ECO:0000313" key="3">
    <source>
        <dbReference type="EMBL" id="GII26150.1"/>
    </source>
</evidence>